<gene>
    <name evidence="1" type="ORF">G3M56_009950</name>
</gene>
<evidence type="ECO:0000313" key="2">
    <source>
        <dbReference type="Proteomes" id="UP000475117"/>
    </source>
</evidence>
<evidence type="ECO:0000313" key="1">
    <source>
        <dbReference type="EMBL" id="QQL44216.1"/>
    </source>
</evidence>
<dbReference type="KEGG" id="soa:G3M56_009950"/>
<proteinExistence type="predicted"/>
<dbReference type="EMBL" id="CP066776">
    <property type="protein sequence ID" value="QQL44216.1"/>
    <property type="molecule type" value="Genomic_DNA"/>
</dbReference>
<dbReference type="AlphaFoldDB" id="A0A6B3L231"/>
<keyword evidence="2" id="KW-1185">Reference proteome</keyword>
<protein>
    <submittedName>
        <fullName evidence="1">Uncharacterized protein</fullName>
    </submittedName>
</protein>
<dbReference type="Proteomes" id="UP000475117">
    <property type="component" value="Chromosome"/>
</dbReference>
<accession>A0A6B3L231</accession>
<sequence>MTAPALVELKCTNCGSQLDPQNISPQLAAARCPHCNSLFAIPTHTSAPPQPPEQPKIRPKARQPKNINVSTQRGDLILERRWFSPAILFFLFFALFWTGFSVFWVIGASAVGGFFGLFGLPFVAIGIGMLYAVAAGIMNSTTIQVGASALSVKHGPLPWAGNKSIPRHQIAQIFCREVTRQTKNGSNTTYTVEVVSTDNHREPLIKSLNQEDEALYIEQQLETFLGIKDSPVRGEMER</sequence>
<name>A0A6B3L231_9BACT</name>
<reference evidence="1 2" key="1">
    <citation type="submission" date="2020-12" db="EMBL/GenBank/DDBJ databases">
        <title>Sulforoseuscoccus oceanibium gen. nov., sp. nov., a representative of the phylum Verrucomicrobia with special cytoplasmic membrane, and proposal of Sulforoseuscoccusaceae fam. nov.</title>
        <authorList>
            <person name="Xi F."/>
        </authorList>
    </citation>
    <scope>NUCLEOTIDE SEQUENCE [LARGE SCALE GENOMIC DNA]</scope>
    <source>
        <strain evidence="1 2">T37</strain>
    </source>
</reference>
<dbReference type="RefSeq" id="WP_164362404.1">
    <property type="nucleotide sequence ID" value="NZ_CP066776.1"/>
</dbReference>
<organism evidence="1 2">
    <name type="scientific">Sulfuriroseicoccus oceanibius</name>
    <dbReference type="NCBI Taxonomy" id="2707525"/>
    <lineage>
        <taxon>Bacteria</taxon>
        <taxon>Pseudomonadati</taxon>
        <taxon>Verrucomicrobiota</taxon>
        <taxon>Verrucomicrobiia</taxon>
        <taxon>Verrucomicrobiales</taxon>
        <taxon>Verrucomicrobiaceae</taxon>
        <taxon>Sulfuriroseicoccus</taxon>
    </lineage>
</organism>